<feature type="compositionally biased region" description="Basic and acidic residues" evidence="1">
    <location>
        <begin position="24"/>
        <end position="33"/>
    </location>
</feature>
<proteinExistence type="predicted"/>
<accession>A0A2G8JG30</accession>
<reference evidence="2 3" key="1">
    <citation type="journal article" date="2017" name="PLoS Biol.">
        <title>The sea cucumber genome provides insights into morphological evolution and visceral regeneration.</title>
        <authorList>
            <person name="Zhang X."/>
            <person name="Sun L."/>
            <person name="Yuan J."/>
            <person name="Sun Y."/>
            <person name="Gao Y."/>
            <person name="Zhang L."/>
            <person name="Li S."/>
            <person name="Dai H."/>
            <person name="Hamel J.F."/>
            <person name="Liu C."/>
            <person name="Yu Y."/>
            <person name="Liu S."/>
            <person name="Lin W."/>
            <person name="Guo K."/>
            <person name="Jin S."/>
            <person name="Xu P."/>
            <person name="Storey K.B."/>
            <person name="Huan P."/>
            <person name="Zhang T."/>
            <person name="Zhou Y."/>
            <person name="Zhang J."/>
            <person name="Lin C."/>
            <person name="Li X."/>
            <person name="Xing L."/>
            <person name="Huo D."/>
            <person name="Sun M."/>
            <person name="Wang L."/>
            <person name="Mercier A."/>
            <person name="Li F."/>
            <person name="Yang H."/>
            <person name="Xiang J."/>
        </authorList>
    </citation>
    <scope>NUCLEOTIDE SEQUENCE [LARGE SCALE GENOMIC DNA]</scope>
    <source>
        <strain evidence="2">Shaxun</strain>
        <tissue evidence="2">Muscle</tissue>
    </source>
</reference>
<evidence type="ECO:0000313" key="3">
    <source>
        <dbReference type="Proteomes" id="UP000230750"/>
    </source>
</evidence>
<feature type="compositionally biased region" description="Basic and acidic residues" evidence="1">
    <location>
        <begin position="114"/>
        <end position="123"/>
    </location>
</feature>
<name>A0A2G8JG30_STIJA</name>
<dbReference type="Proteomes" id="UP000230750">
    <property type="component" value="Unassembled WGS sequence"/>
</dbReference>
<sequence length="174" mass="19651">KANIYLTEEFKQPTSVLQQQQKYATDKRTRNTTDRQSSLQDTQTRHRPKRKGKHDWTETGDDDTLAEGYSSGYPSESSEDPEENMIPASGDGNTRTEFPHSPRSPTYIPAGFPNEDRITDRGTRSKTKKKKKNDTTAIDDMVAKVLSSVYKSGSSEHSEELDVSYNNSLIQPCE</sequence>
<keyword evidence="3" id="KW-1185">Reference proteome</keyword>
<protein>
    <submittedName>
        <fullName evidence="2">Uncharacterized protein</fullName>
    </submittedName>
</protein>
<dbReference type="AlphaFoldDB" id="A0A2G8JG30"/>
<feature type="region of interest" description="Disordered" evidence="1">
    <location>
        <begin position="1"/>
        <end position="136"/>
    </location>
</feature>
<evidence type="ECO:0000256" key="1">
    <source>
        <dbReference type="SAM" id="MobiDB-lite"/>
    </source>
</evidence>
<evidence type="ECO:0000313" key="2">
    <source>
        <dbReference type="EMBL" id="PIK34692.1"/>
    </source>
</evidence>
<feature type="region of interest" description="Disordered" evidence="1">
    <location>
        <begin position="152"/>
        <end position="174"/>
    </location>
</feature>
<feature type="compositionally biased region" description="Polar residues" evidence="1">
    <location>
        <begin position="164"/>
        <end position="174"/>
    </location>
</feature>
<feature type="compositionally biased region" description="Low complexity" evidence="1">
    <location>
        <begin position="67"/>
        <end position="76"/>
    </location>
</feature>
<organism evidence="2 3">
    <name type="scientific">Stichopus japonicus</name>
    <name type="common">Sea cucumber</name>
    <dbReference type="NCBI Taxonomy" id="307972"/>
    <lineage>
        <taxon>Eukaryota</taxon>
        <taxon>Metazoa</taxon>
        <taxon>Echinodermata</taxon>
        <taxon>Eleutherozoa</taxon>
        <taxon>Echinozoa</taxon>
        <taxon>Holothuroidea</taxon>
        <taxon>Aspidochirotacea</taxon>
        <taxon>Aspidochirotida</taxon>
        <taxon>Stichopodidae</taxon>
        <taxon>Apostichopus</taxon>
    </lineage>
</organism>
<feature type="non-terminal residue" evidence="2">
    <location>
        <position position="1"/>
    </location>
</feature>
<feature type="compositionally biased region" description="Polar residues" evidence="1">
    <location>
        <begin position="12"/>
        <end position="23"/>
    </location>
</feature>
<gene>
    <name evidence="2" type="ORF">BSL78_28489</name>
</gene>
<comment type="caution">
    <text evidence="2">The sequence shown here is derived from an EMBL/GenBank/DDBJ whole genome shotgun (WGS) entry which is preliminary data.</text>
</comment>
<dbReference type="EMBL" id="MRZV01002103">
    <property type="protein sequence ID" value="PIK34692.1"/>
    <property type="molecule type" value="Genomic_DNA"/>
</dbReference>